<dbReference type="SMART" id="SM00220">
    <property type="entry name" value="S_TKc"/>
    <property type="match status" value="1"/>
</dbReference>
<keyword evidence="1" id="KW-0723">Serine/threonine-protein kinase</keyword>
<dbReference type="InterPro" id="IPR008271">
    <property type="entry name" value="Ser/Thr_kinase_AS"/>
</dbReference>
<dbReference type="Gene3D" id="1.10.510.10">
    <property type="entry name" value="Transferase(Phosphotransferase) domain 1"/>
    <property type="match status" value="1"/>
</dbReference>
<evidence type="ECO:0000256" key="1">
    <source>
        <dbReference type="ARBA" id="ARBA00022527"/>
    </source>
</evidence>
<dbReference type="CDD" id="cd14066">
    <property type="entry name" value="STKc_IRAK"/>
    <property type="match status" value="1"/>
</dbReference>
<dbReference type="PANTHER" id="PTHR47989:SF24">
    <property type="entry name" value="CALCIUM_CALMODULIN-REGULATED RECEPTOR-LIKE KINASE 1 ISOFORM X1"/>
    <property type="match status" value="1"/>
</dbReference>
<keyword evidence="4" id="KW-0812">Transmembrane</keyword>
<dbReference type="Gene3D" id="3.30.200.20">
    <property type="entry name" value="Phosphorylase Kinase, domain 1"/>
    <property type="match status" value="1"/>
</dbReference>
<dbReference type="FunFam" id="1.10.510.10:FF:000495">
    <property type="entry name" value="calcium/calmodulin-regulated receptor-like kinase 1"/>
    <property type="match status" value="1"/>
</dbReference>
<protein>
    <submittedName>
        <fullName evidence="7">Calcium/calmodulin-regulated receptor-like kinase 1</fullName>
    </submittedName>
</protein>
<dbReference type="GeneID" id="113859149"/>
<dbReference type="Proteomes" id="UP000694853">
    <property type="component" value="Unplaced"/>
</dbReference>
<dbReference type="GO" id="GO:0005524">
    <property type="term" value="F:ATP binding"/>
    <property type="evidence" value="ECO:0007669"/>
    <property type="project" value="UniProtKB-KW"/>
</dbReference>
<feature type="transmembrane region" description="Helical" evidence="4">
    <location>
        <begin position="6"/>
        <end position="30"/>
    </location>
</feature>
<dbReference type="RefSeq" id="XP_027347766.1">
    <property type="nucleotide sequence ID" value="XM_027491965.1"/>
</dbReference>
<dbReference type="OrthoDB" id="4062651at2759"/>
<dbReference type="Pfam" id="PF07714">
    <property type="entry name" value="PK_Tyr_Ser-Thr"/>
    <property type="match status" value="1"/>
</dbReference>
<dbReference type="PROSITE" id="PS00108">
    <property type="entry name" value="PROTEIN_KINASE_ST"/>
    <property type="match status" value="1"/>
</dbReference>
<dbReference type="InterPro" id="IPR001245">
    <property type="entry name" value="Ser-Thr/Tyr_kinase_cat_dom"/>
</dbReference>
<keyword evidence="1" id="KW-0418">Kinase</keyword>
<evidence type="ECO:0000256" key="3">
    <source>
        <dbReference type="ARBA" id="ARBA00022840"/>
    </source>
</evidence>
<name>A0A8B8KV01_ABRPR</name>
<dbReference type="PANTHER" id="PTHR47989">
    <property type="entry name" value="OS01G0750732 PROTEIN"/>
    <property type="match status" value="1"/>
</dbReference>
<keyword evidence="4" id="KW-1133">Transmembrane helix</keyword>
<keyword evidence="6" id="KW-1185">Reference proteome</keyword>
<reference evidence="7" key="2">
    <citation type="submission" date="2025-08" db="UniProtKB">
        <authorList>
            <consortium name="RefSeq"/>
        </authorList>
    </citation>
    <scope>IDENTIFICATION</scope>
    <source>
        <tissue evidence="7">Young leaves</tissue>
    </source>
</reference>
<dbReference type="PROSITE" id="PS50011">
    <property type="entry name" value="PROTEIN_KINASE_DOM"/>
    <property type="match status" value="1"/>
</dbReference>
<keyword evidence="1" id="KW-0808">Transferase</keyword>
<proteinExistence type="predicted"/>
<evidence type="ECO:0000313" key="6">
    <source>
        <dbReference type="Proteomes" id="UP000694853"/>
    </source>
</evidence>
<sequence>MSWTTLVLIIGICIGFVVGVGFAFSLLFCIRCGKKHKNVKRVSSKRGASIPVHVNGAESSSALSEGLESPRTSEWSNTPFWLEGLRRKNEASICGIPKYSYKDIQKASSNFTIIIGNGAFGPVYKAQISTGEAVAVKVLGANSKQGEQEFLTEVLLLGRLHHKNLVELVGYAIERGQHMLLYIYMSNGSLASHLYGKNHVPLNWDLRLSIALDVARGLEYLHYGASPPVVHRDIKSSNILLDQFMRAKVTDFGLSRPDIAKPRMSNVRGTFGYLDPEYLSTKTFTKKSDVFSFGVLLFELITGRNPQLGLMEYVKLAAMEGEKNKVGWEEIVDSRLNGKYDVHKLNDMASLAFKCVNEVSKSRPPMKDVVQALSQLCKRRKKNLRRKSPAALRELSIEVGQLETRDFSSIESSKVLRRLHSR</sequence>
<evidence type="ECO:0000259" key="5">
    <source>
        <dbReference type="PROSITE" id="PS50011"/>
    </source>
</evidence>
<evidence type="ECO:0000256" key="4">
    <source>
        <dbReference type="SAM" id="Phobius"/>
    </source>
</evidence>
<dbReference type="SUPFAM" id="SSF56112">
    <property type="entry name" value="Protein kinase-like (PK-like)"/>
    <property type="match status" value="1"/>
</dbReference>
<gene>
    <name evidence="7" type="primary">LOC113859149</name>
</gene>
<organism evidence="6 7">
    <name type="scientific">Abrus precatorius</name>
    <name type="common">Indian licorice</name>
    <name type="synonym">Glycine abrus</name>
    <dbReference type="NCBI Taxonomy" id="3816"/>
    <lineage>
        <taxon>Eukaryota</taxon>
        <taxon>Viridiplantae</taxon>
        <taxon>Streptophyta</taxon>
        <taxon>Embryophyta</taxon>
        <taxon>Tracheophyta</taxon>
        <taxon>Spermatophyta</taxon>
        <taxon>Magnoliopsida</taxon>
        <taxon>eudicotyledons</taxon>
        <taxon>Gunneridae</taxon>
        <taxon>Pentapetalae</taxon>
        <taxon>rosids</taxon>
        <taxon>fabids</taxon>
        <taxon>Fabales</taxon>
        <taxon>Fabaceae</taxon>
        <taxon>Papilionoideae</taxon>
        <taxon>50 kb inversion clade</taxon>
        <taxon>NPAAA clade</taxon>
        <taxon>indigoferoid/millettioid clade</taxon>
        <taxon>Abreae</taxon>
        <taxon>Abrus</taxon>
    </lineage>
</organism>
<evidence type="ECO:0000256" key="2">
    <source>
        <dbReference type="ARBA" id="ARBA00022741"/>
    </source>
</evidence>
<dbReference type="InterPro" id="IPR000719">
    <property type="entry name" value="Prot_kinase_dom"/>
</dbReference>
<dbReference type="AlphaFoldDB" id="A0A8B8KV01"/>
<keyword evidence="4" id="KW-0472">Membrane</keyword>
<feature type="domain" description="Protein kinase" evidence="5">
    <location>
        <begin position="109"/>
        <end position="376"/>
    </location>
</feature>
<evidence type="ECO:0000313" key="7">
    <source>
        <dbReference type="RefSeq" id="XP_027347766.1"/>
    </source>
</evidence>
<accession>A0A8B8KV01</accession>
<dbReference type="KEGG" id="aprc:113859149"/>
<keyword evidence="3" id="KW-0067">ATP-binding</keyword>
<keyword evidence="2" id="KW-0547">Nucleotide-binding</keyword>
<reference evidence="6" key="1">
    <citation type="journal article" date="2019" name="Toxins">
        <title>Detection of Abrin-Like and Prepropulchellin-Like Toxin Genes and Transcripts Using Whole Genome Sequencing and Full-Length Transcript Sequencing of Abrus precatorius.</title>
        <authorList>
            <person name="Hovde B.T."/>
            <person name="Daligault H.E."/>
            <person name="Hanschen E.R."/>
            <person name="Kunde Y.A."/>
            <person name="Johnson M.B."/>
            <person name="Starkenburg S.R."/>
            <person name="Johnson S.L."/>
        </authorList>
    </citation>
    <scope>NUCLEOTIDE SEQUENCE [LARGE SCALE GENOMIC DNA]</scope>
</reference>
<dbReference type="GO" id="GO:0004674">
    <property type="term" value="F:protein serine/threonine kinase activity"/>
    <property type="evidence" value="ECO:0007669"/>
    <property type="project" value="UniProtKB-KW"/>
</dbReference>
<dbReference type="InterPro" id="IPR011009">
    <property type="entry name" value="Kinase-like_dom_sf"/>
</dbReference>